<dbReference type="PROSITE" id="PS51767">
    <property type="entry name" value="PEPTIDASE_A1"/>
    <property type="match status" value="1"/>
</dbReference>
<dbReference type="HOGENOM" id="CLU_433461_0_0_1"/>
<proteinExistence type="inferred from homology"/>
<keyword evidence="4" id="KW-1185">Reference proteome</keyword>
<dbReference type="GO" id="GO:0006508">
    <property type="term" value="P:proteolysis"/>
    <property type="evidence" value="ECO:0007669"/>
    <property type="project" value="UniProtKB-KW"/>
</dbReference>
<evidence type="ECO:0000313" key="3">
    <source>
        <dbReference type="EMBL" id="EJU04520.1"/>
    </source>
</evidence>
<sequence length="631" mass="68691">MLLRVYKMLRTTIGLPSVDRKVFPFRQRSVDTNALLKLAFTVFSTDPRITYSPASSWDLLREPGSTGPGSYFLLGPRNNGVVTFTFPQPSTTFQWWGWGYQRSDGDVAQICIDGGACQEYSYYNASTNGSENPRLLANIDGLSNSIHMIVMTNIEDQSVNAFGQMTVDRFILDNYEPSGGRYIVFSTDSEVIHSPSSSWSVLDEPGSAGCGTQFLLGARNNGVVKVTFPCSFFISSSCFIFTFWLRSVHSAAMVGVPTFRWRLGTAVDRFVLGGSILAPTFPSNTFISSVPLGFAYHAPMILGGNTPALEVLLDFGHPNVWVISDLCNSNNCAGHNKYVRGPGFQTLSIQDTAIYGNGGPDDTLVSWRVTDSVTWGDNTIAKTTFGASVEIPTSESLDGNFGMAKSAYAKCNGGEYNNFLENMYMQGDVVNAVIAFYQLDGSEGVPPGVSSEGSIGGLDANKFTGEVDWNQMNPQGQWESPACQRIVQASSFSSAIDATDLFNHPILLFDTGDPGLLTLPHDDWLILMSLLGAQGPDSNGNYLIPCESTMTWNFYGSQNRDYTFDLADTSSNNGNGFCNPLANDGGSIPTWVTGTPCFYKYYLAFHYTANMMGFAERNLGASAAESNPYIS</sequence>
<dbReference type="AlphaFoldDB" id="M5G8L6"/>
<dbReference type="OrthoDB" id="771136at2759"/>
<dbReference type="InterPro" id="IPR033121">
    <property type="entry name" value="PEPTIDASE_A1"/>
</dbReference>
<dbReference type="PANTHER" id="PTHR47966:SF51">
    <property type="entry name" value="BETA-SITE APP-CLEAVING ENZYME, ISOFORM A-RELATED"/>
    <property type="match status" value="1"/>
</dbReference>
<dbReference type="InterPro" id="IPR021109">
    <property type="entry name" value="Peptidase_aspartic_dom_sf"/>
</dbReference>
<dbReference type="InterPro" id="IPR034164">
    <property type="entry name" value="Pepsin-like_dom"/>
</dbReference>
<dbReference type="Proteomes" id="UP000030653">
    <property type="component" value="Unassembled WGS sequence"/>
</dbReference>
<evidence type="ECO:0000313" key="4">
    <source>
        <dbReference type="Proteomes" id="UP000030653"/>
    </source>
</evidence>
<evidence type="ECO:0000256" key="1">
    <source>
        <dbReference type="ARBA" id="ARBA00007447"/>
    </source>
</evidence>
<reference evidence="3 4" key="1">
    <citation type="journal article" date="2012" name="Science">
        <title>The Paleozoic origin of enzymatic lignin decomposition reconstructed from 31 fungal genomes.</title>
        <authorList>
            <person name="Floudas D."/>
            <person name="Binder M."/>
            <person name="Riley R."/>
            <person name="Barry K."/>
            <person name="Blanchette R.A."/>
            <person name="Henrissat B."/>
            <person name="Martinez A.T."/>
            <person name="Otillar R."/>
            <person name="Spatafora J.W."/>
            <person name="Yadav J.S."/>
            <person name="Aerts A."/>
            <person name="Benoit I."/>
            <person name="Boyd A."/>
            <person name="Carlson A."/>
            <person name="Copeland A."/>
            <person name="Coutinho P.M."/>
            <person name="de Vries R.P."/>
            <person name="Ferreira P."/>
            <person name="Findley K."/>
            <person name="Foster B."/>
            <person name="Gaskell J."/>
            <person name="Glotzer D."/>
            <person name="Gorecki P."/>
            <person name="Heitman J."/>
            <person name="Hesse C."/>
            <person name="Hori C."/>
            <person name="Igarashi K."/>
            <person name="Jurgens J.A."/>
            <person name="Kallen N."/>
            <person name="Kersten P."/>
            <person name="Kohler A."/>
            <person name="Kuees U."/>
            <person name="Kumar T.K.A."/>
            <person name="Kuo A."/>
            <person name="LaButti K."/>
            <person name="Larrondo L.F."/>
            <person name="Lindquist E."/>
            <person name="Ling A."/>
            <person name="Lombard V."/>
            <person name="Lucas S."/>
            <person name="Lundell T."/>
            <person name="Martin R."/>
            <person name="McLaughlin D.J."/>
            <person name="Morgenstern I."/>
            <person name="Morin E."/>
            <person name="Murat C."/>
            <person name="Nagy L.G."/>
            <person name="Nolan M."/>
            <person name="Ohm R.A."/>
            <person name="Patyshakuliyeva A."/>
            <person name="Rokas A."/>
            <person name="Ruiz-Duenas F.J."/>
            <person name="Sabat G."/>
            <person name="Salamov A."/>
            <person name="Samejima M."/>
            <person name="Schmutz J."/>
            <person name="Slot J.C."/>
            <person name="St John F."/>
            <person name="Stenlid J."/>
            <person name="Sun H."/>
            <person name="Sun S."/>
            <person name="Syed K."/>
            <person name="Tsang A."/>
            <person name="Wiebenga A."/>
            <person name="Young D."/>
            <person name="Pisabarro A."/>
            <person name="Eastwood D.C."/>
            <person name="Martin F."/>
            <person name="Cullen D."/>
            <person name="Grigoriev I.V."/>
            <person name="Hibbett D.S."/>
        </authorList>
    </citation>
    <scope>NUCLEOTIDE SEQUENCE [LARGE SCALE GENOMIC DNA]</scope>
    <source>
        <strain evidence="3 4">DJM-731 SS1</strain>
    </source>
</reference>
<gene>
    <name evidence="3" type="ORF">DACRYDRAFT_105576</name>
</gene>
<evidence type="ECO:0000259" key="2">
    <source>
        <dbReference type="PROSITE" id="PS51767"/>
    </source>
</evidence>
<keyword evidence="3" id="KW-0378">Hydrolase</keyword>
<dbReference type="GeneID" id="63683174"/>
<dbReference type="RefSeq" id="XP_040631414.1">
    <property type="nucleotide sequence ID" value="XM_040768112.1"/>
</dbReference>
<dbReference type="Gene3D" id="2.40.70.10">
    <property type="entry name" value="Acid Proteases"/>
    <property type="match status" value="2"/>
</dbReference>
<accession>M5G8L6</accession>
<keyword evidence="3" id="KW-0645">Protease</keyword>
<comment type="similarity">
    <text evidence="1">Belongs to the peptidase A1 family.</text>
</comment>
<name>M5G8L6_DACPD</name>
<dbReference type="InterPro" id="IPR001461">
    <property type="entry name" value="Aspartic_peptidase_A1"/>
</dbReference>
<dbReference type="Pfam" id="PF00026">
    <property type="entry name" value="Asp"/>
    <property type="match status" value="1"/>
</dbReference>
<dbReference type="SUPFAM" id="SSF50630">
    <property type="entry name" value="Acid proteases"/>
    <property type="match status" value="1"/>
</dbReference>
<dbReference type="CDD" id="cd05471">
    <property type="entry name" value="pepsin_like"/>
    <property type="match status" value="1"/>
</dbReference>
<protein>
    <submittedName>
        <fullName evidence="3">Acid protease</fullName>
    </submittedName>
</protein>
<organism evidence="3 4">
    <name type="scientific">Dacryopinax primogenitus (strain DJM 731)</name>
    <name type="common">Brown rot fungus</name>
    <dbReference type="NCBI Taxonomy" id="1858805"/>
    <lineage>
        <taxon>Eukaryota</taxon>
        <taxon>Fungi</taxon>
        <taxon>Dikarya</taxon>
        <taxon>Basidiomycota</taxon>
        <taxon>Agaricomycotina</taxon>
        <taxon>Dacrymycetes</taxon>
        <taxon>Dacrymycetales</taxon>
        <taxon>Dacrymycetaceae</taxon>
        <taxon>Dacryopinax</taxon>
    </lineage>
</organism>
<dbReference type="EMBL" id="JH795858">
    <property type="protein sequence ID" value="EJU04520.1"/>
    <property type="molecule type" value="Genomic_DNA"/>
</dbReference>
<dbReference type="PANTHER" id="PTHR47966">
    <property type="entry name" value="BETA-SITE APP-CLEAVING ENZYME, ISOFORM A-RELATED"/>
    <property type="match status" value="1"/>
</dbReference>
<feature type="domain" description="Peptidase A1" evidence="2">
    <location>
        <begin position="296"/>
        <end position="615"/>
    </location>
</feature>
<dbReference type="GO" id="GO:0004190">
    <property type="term" value="F:aspartic-type endopeptidase activity"/>
    <property type="evidence" value="ECO:0007669"/>
    <property type="project" value="InterPro"/>
</dbReference>